<dbReference type="AlphaFoldDB" id="M1JI40"/>
<comment type="subcellular location">
    <subcellularLocation>
        <location evidence="1">Nucleus</location>
    </subcellularLocation>
</comment>
<evidence type="ECO:0000313" key="6">
    <source>
        <dbReference type="EMBL" id="AGE95059.1"/>
    </source>
</evidence>
<dbReference type="PANTHER" id="PTHR22731:SF3">
    <property type="entry name" value="RIBONUCLEASES P_MRP PROTEIN SUBUNIT POP1"/>
    <property type="match status" value="1"/>
</dbReference>
<organism evidence="6">
    <name type="scientific">Encephalitozoon cuniculi</name>
    <name type="common">Microsporidian parasite</name>
    <dbReference type="NCBI Taxonomy" id="6035"/>
    <lineage>
        <taxon>Eukaryota</taxon>
        <taxon>Fungi</taxon>
        <taxon>Fungi incertae sedis</taxon>
        <taxon>Microsporidia</taxon>
        <taxon>Unikaryonidae</taxon>
        <taxon>Encephalitozoon</taxon>
    </lineage>
</organism>
<dbReference type="Pfam" id="PF06978">
    <property type="entry name" value="POP1_N"/>
    <property type="match status" value="1"/>
</dbReference>
<dbReference type="VEuPathDB" id="MicrosporidiaDB:AEWD_080110"/>
<evidence type="ECO:0000256" key="1">
    <source>
        <dbReference type="ARBA" id="ARBA00004123"/>
    </source>
</evidence>
<dbReference type="VEuPathDB" id="MicrosporidiaDB:M970_080160"/>
<name>M1JI40_ENCCN</name>
<dbReference type="EMBL" id="KC513605">
    <property type="protein sequence ID" value="AGE95059.1"/>
    <property type="molecule type" value="Genomic_DNA"/>
</dbReference>
<evidence type="ECO:0000256" key="3">
    <source>
        <dbReference type="ARBA" id="ARBA00023242"/>
    </source>
</evidence>
<feature type="domain" description="POPLD" evidence="5">
    <location>
        <begin position="240"/>
        <end position="316"/>
    </location>
</feature>
<dbReference type="VEuPathDB" id="MicrosporidiaDB:AEWR_080160"/>
<dbReference type="InterPro" id="IPR009723">
    <property type="entry name" value="Pop1_N"/>
</dbReference>
<proteinExistence type="predicted"/>
<accession>M1JI40</accession>
<keyword evidence="2" id="KW-0819">tRNA processing</keyword>
<dbReference type="Pfam" id="PF08170">
    <property type="entry name" value="POPLD"/>
    <property type="match status" value="1"/>
</dbReference>
<feature type="domain" description="Pop1 N-terminal" evidence="4">
    <location>
        <begin position="55"/>
        <end position="120"/>
    </location>
</feature>
<gene>
    <name evidence="6" type="ORF">ECU08_0190</name>
</gene>
<dbReference type="InterPro" id="IPR039182">
    <property type="entry name" value="Pop1"/>
</dbReference>
<reference evidence="6" key="1">
    <citation type="journal article" date="2013" name="Eukaryot. Cell">
        <title>Extremely Reduced Levels of Heterozygosity in the Vertebrate Pathogen Encephalitozoon cuniculi.</title>
        <authorList>
            <person name="Selman M."/>
            <person name="Sak B."/>
            <person name="Kvac M."/>
            <person name="Farinelli L."/>
            <person name="Weiss L.M."/>
            <person name="Corradi N."/>
        </authorList>
    </citation>
    <scope>NUCLEOTIDE SEQUENCE</scope>
</reference>
<dbReference type="GO" id="GO:0000172">
    <property type="term" value="C:ribonuclease MRP complex"/>
    <property type="evidence" value="ECO:0007669"/>
    <property type="project" value="InterPro"/>
</dbReference>
<dbReference type="VEuPathDB" id="MicrosporidiaDB:ECU08_0190"/>
<evidence type="ECO:0000259" key="5">
    <source>
        <dbReference type="Pfam" id="PF08170"/>
    </source>
</evidence>
<keyword evidence="3" id="KW-0539">Nucleus</keyword>
<dbReference type="PANTHER" id="PTHR22731">
    <property type="entry name" value="RIBONUCLEASES P/MRP PROTEIN SUBUNIT POP1"/>
    <property type="match status" value="1"/>
</dbReference>
<dbReference type="InterPro" id="IPR012590">
    <property type="entry name" value="POPLD_dom"/>
</dbReference>
<evidence type="ECO:0000256" key="2">
    <source>
        <dbReference type="ARBA" id="ARBA00022694"/>
    </source>
</evidence>
<protein>
    <submittedName>
        <fullName evidence="6">Uncharacterized protein</fullName>
    </submittedName>
</protein>
<dbReference type="VEuPathDB" id="MicrosporidiaDB:AEWQ_080150"/>
<sequence>MAEREINPIDFAQERAKEIQLIEAAIETNRKKSMMFQRLPFYLRRRLRSHEKRMKKKKKRPRKKDRHGLRTHVWYAKRFEMVKTWKTSVPLRRRMKSSKFIYKSQRRGFIFDESYKDVVVYNRPNTEILGIDFSLENVVQKIRHGNIVFEAIVGKRFLIILTAGVEEAELNVGLDEHSRIECCLSLIQADSLFLDKMDDEAGGLSRVLSHKKKIGVDEAALGGYDAIVFVRSLSESESGKILLKRSMVMGFWQDVINAGIIPVCIEELQRLALENNYMVYPFDYPTCKPYRDFEQSYIEPVKRKYERTPRSKKMDLNTDLMYIYTEDRVVFAVFELEKGCAERCAFILDEDNSIVGRVIRGGFCFTRGLCRGLCYMLCNVKEDDEFYSKNLNSSSFNQIKITKVFR</sequence>
<dbReference type="GO" id="GO:0005655">
    <property type="term" value="C:nucleolar ribonuclease P complex"/>
    <property type="evidence" value="ECO:0007669"/>
    <property type="project" value="InterPro"/>
</dbReference>
<dbReference type="GO" id="GO:0001682">
    <property type="term" value="P:tRNA 5'-leader removal"/>
    <property type="evidence" value="ECO:0007669"/>
    <property type="project" value="InterPro"/>
</dbReference>
<evidence type="ECO:0000259" key="4">
    <source>
        <dbReference type="Pfam" id="PF06978"/>
    </source>
</evidence>